<comment type="similarity">
    <text evidence="4 14">Belongs to the PP2C family.</text>
</comment>
<dbReference type="SMART" id="SM00332">
    <property type="entry name" value="PP2Cc"/>
    <property type="match status" value="1"/>
</dbReference>
<evidence type="ECO:0000256" key="7">
    <source>
        <dbReference type="ARBA" id="ARBA00022801"/>
    </source>
</evidence>
<proteinExistence type="inferred from homology"/>
<comment type="subcellular location">
    <subcellularLocation>
        <location evidence="3">Membrane</location>
        <topology evidence="3">Peripheral membrane protein</topology>
    </subcellularLocation>
</comment>
<dbReference type="InParanoid" id="A0A078B7M7"/>
<evidence type="ECO:0000256" key="3">
    <source>
        <dbReference type="ARBA" id="ARBA00004170"/>
    </source>
</evidence>
<evidence type="ECO:0000256" key="5">
    <source>
        <dbReference type="ARBA" id="ARBA00013081"/>
    </source>
</evidence>
<comment type="catalytic activity">
    <reaction evidence="13">
        <text>O-phospho-L-threonyl-[protein] + H2O = L-threonyl-[protein] + phosphate</text>
        <dbReference type="Rhea" id="RHEA:47004"/>
        <dbReference type="Rhea" id="RHEA-COMP:11060"/>
        <dbReference type="Rhea" id="RHEA-COMP:11605"/>
        <dbReference type="ChEBI" id="CHEBI:15377"/>
        <dbReference type="ChEBI" id="CHEBI:30013"/>
        <dbReference type="ChEBI" id="CHEBI:43474"/>
        <dbReference type="ChEBI" id="CHEBI:61977"/>
        <dbReference type="EC" id="3.1.3.16"/>
    </reaction>
</comment>
<dbReference type="GO" id="GO:0004722">
    <property type="term" value="F:protein serine/threonine phosphatase activity"/>
    <property type="evidence" value="ECO:0007669"/>
    <property type="project" value="UniProtKB-EC"/>
</dbReference>
<evidence type="ECO:0000256" key="11">
    <source>
        <dbReference type="ARBA" id="ARBA00023211"/>
    </source>
</evidence>
<evidence type="ECO:0000313" key="17">
    <source>
        <dbReference type="Proteomes" id="UP000039865"/>
    </source>
</evidence>
<dbReference type="SUPFAM" id="SSF81606">
    <property type="entry name" value="PP2C-like"/>
    <property type="match status" value="1"/>
</dbReference>
<dbReference type="CDD" id="cd00143">
    <property type="entry name" value="PP2Cc"/>
    <property type="match status" value="1"/>
</dbReference>
<dbReference type="GO" id="GO:0016020">
    <property type="term" value="C:membrane"/>
    <property type="evidence" value="ECO:0007669"/>
    <property type="project" value="UniProtKB-SubCell"/>
</dbReference>
<evidence type="ECO:0000256" key="8">
    <source>
        <dbReference type="ARBA" id="ARBA00022842"/>
    </source>
</evidence>
<evidence type="ECO:0000256" key="1">
    <source>
        <dbReference type="ARBA" id="ARBA00001936"/>
    </source>
</evidence>
<dbReference type="OrthoDB" id="10264738at2759"/>
<keyword evidence="10" id="KW-0472">Membrane</keyword>
<keyword evidence="8" id="KW-0460">Magnesium</keyword>
<sequence length="313" mass="35077">MGPYLTSPKKEKETENGENLKVKFGACGMQGWRNTMEDSHIASIALDNNVQVFGVFDGHGGREVALYVKDIYIKELTKLQSFKNKDYKTALEESFIRIDDILKSPQGVKDIKKYQASDDTQSSLFGRPETDNIALYTGCTACVALITENEIYCANAGDSRCVLSNNGTAVEMSIDHKPDLSTEKARIERAGGFVEENRVKGVLNLSRSLGDLEYKQDRNIGVESQMITCVPEIKVERITNNNDFLIIACDGIWDCLTSQECISMCRDYFDSTKGKGNLSSCIEQMFDKIIASDVASSGNKRQFDLKLYRWNRL</sequence>
<dbReference type="EMBL" id="CCKQ01018276">
    <property type="protein sequence ID" value="CDW90231.1"/>
    <property type="molecule type" value="Genomic_DNA"/>
</dbReference>
<dbReference type="OMA" id="MEDYYET"/>
<comment type="cofactor">
    <cofactor evidence="1">
        <name>Mn(2+)</name>
        <dbReference type="ChEBI" id="CHEBI:29035"/>
    </cofactor>
</comment>
<dbReference type="InterPro" id="IPR000222">
    <property type="entry name" value="PP2C_BS"/>
</dbReference>
<dbReference type="Pfam" id="PF00481">
    <property type="entry name" value="PP2C"/>
    <property type="match status" value="1"/>
</dbReference>
<evidence type="ECO:0000256" key="2">
    <source>
        <dbReference type="ARBA" id="ARBA00001946"/>
    </source>
</evidence>
<protein>
    <recommendedName>
        <fullName evidence="5">protein-serine/threonine phosphatase</fullName>
        <ecNumber evidence="5">3.1.3.16</ecNumber>
    </recommendedName>
</protein>
<comment type="catalytic activity">
    <reaction evidence="12">
        <text>O-phospho-L-seryl-[protein] + H2O = L-seryl-[protein] + phosphate</text>
        <dbReference type="Rhea" id="RHEA:20629"/>
        <dbReference type="Rhea" id="RHEA-COMP:9863"/>
        <dbReference type="Rhea" id="RHEA-COMP:11604"/>
        <dbReference type="ChEBI" id="CHEBI:15377"/>
        <dbReference type="ChEBI" id="CHEBI:29999"/>
        <dbReference type="ChEBI" id="CHEBI:43474"/>
        <dbReference type="ChEBI" id="CHEBI:83421"/>
        <dbReference type="EC" id="3.1.3.16"/>
    </reaction>
</comment>
<dbReference type="InterPro" id="IPR036457">
    <property type="entry name" value="PPM-type-like_dom_sf"/>
</dbReference>
<evidence type="ECO:0000259" key="15">
    <source>
        <dbReference type="PROSITE" id="PS51746"/>
    </source>
</evidence>
<dbReference type="FunCoup" id="A0A078B7M7">
    <property type="interactions" value="659"/>
</dbReference>
<dbReference type="GO" id="GO:0046872">
    <property type="term" value="F:metal ion binding"/>
    <property type="evidence" value="ECO:0007669"/>
    <property type="project" value="UniProtKB-KW"/>
</dbReference>
<dbReference type="PROSITE" id="PS01032">
    <property type="entry name" value="PPM_1"/>
    <property type="match status" value="1"/>
</dbReference>
<dbReference type="InterPro" id="IPR001932">
    <property type="entry name" value="PPM-type_phosphatase-like_dom"/>
</dbReference>
<reference evidence="16 17" key="1">
    <citation type="submission" date="2014-06" db="EMBL/GenBank/DDBJ databases">
        <authorList>
            <person name="Swart Estienne"/>
        </authorList>
    </citation>
    <scope>NUCLEOTIDE SEQUENCE [LARGE SCALE GENOMIC DNA]</scope>
    <source>
        <strain evidence="16 17">130c</strain>
    </source>
</reference>
<evidence type="ECO:0000256" key="6">
    <source>
        <dbReference type="ARBA" id="ARBA00022723"/>
    </source>
</evidence>
<evidence type="ECO:0000256" key="12">
    <source>
        <dbReference type="ARBA" id="ARBA00047761"/>
    </source>
</evidence>
<dbReference type="PROSITE" id="PS51746">
    <property type="entry name" value="PPM_2"/>
    <property type="match status" value="1"/>
</dbReference>
<evidence type="ECO:0000256" key="14">
    <source>
        <dbReference type="RuleBase" id="RU003465"/>
    </source>
</evidence>
<name>A0A078B7M7_STYLE</name>
<gene>
    <name evidence="16" type="primary">Contig3570.g3812</name>
    <name evidence="16" type="ORF">STYLEM_19372</name>
</gene>
<feature type="domain" description="PPM-type phosphatase" evidence="15">
    <location>
        <begin position="23"/>
        <end position="313"/>
    </location>
</feature>
<evidence type="ECO:0000256" key="4">
    <source>
        <dbReference type="ARBA" id="ARBA00006702"/>
    </source>
</evidence>
<organism evidence="16 17">
    <name type="scientific">Stylonychia lemnae</name>
    <name type="common">Ciliate</name>
    <dbReference type="NCBI Taxonomy" id="5949"/>
    <lineage>
        <taxon>Eukaryota</taxon>
        <taxon>Sar</taxon>
        <taxon>Alveolata</taxon>
        <taxon>Ciliophora</taxon>
        <taxon>Intramacronucleata</taxon>
        <taxon>Spirotrichea</taxon>
        <taxon>Stichotrichia</taxon>
        <taxon>Sporadotrichida</taxon>
        <taxon>Oxytrichidae</taxon>
        <taxon>Stylonychinae</taxon>
        <taxon>Stylonychia</taxon>
    </lineage>
</organism>
<evidence type="ECO:0000256" key="13">
    <source>
        <dbReference type="ARBA" id="ARBA00048336"/>
    </source>
</evidence>
<dbReference type="PANTHER" id="PTHR13832">
    <property type="entry name" value="PROTEIN PHOSPHATASE 2C"/>
    <property type="match status" value="1"/>
</dbReference>
<keyword evidence="6" id="KW-0479">Metal-binding</keyword>
<dbReference type="EC" id="3.1.3.16" evidence="5"/>
<evidence type="ECO:0000256" key="10">
    <source>
        <dbReference type="ARBA" id="ARBA00023136"/>
    </source>
</evidence>
<dbReference type="PANTHER" id="PTHR13832:SF803">
    <property type="entry name" value="PROTEIN PHOSPHATASE 1G"/>
    <property type="match status" value="1"/>
</dbReference>
<dbReference type="Gene3D" id="3.60.40.10">
    <property type="entry name" value="PPM-type phosphatase domain"/>
    <property type="match status" value="1"/>
</dbReference>
<dbReference type="InterPro" id="IPR015655">
    <property type="entry name" value="PP2C"/>
</dbReference>
<keyword evidence="7 14" id="KW-0378">Hydrolase</keyword>
<evidence type="ECO:0000256" key="9">
    <source>
        <dbReference type="ARBA" id="ARBA00022912"/>
    </source>
</evidence>
<keyword evidence="9 14" id="KW-0904">Protein phosphatase</keyword>
<comment type="cofactor">
    <cofactor evidence="2">
        <name>Mg(2+)</name>
        <dbReference type="ChEBI" id="CHEBI:18420"/>
    </cofactor>
</comment>
<dbReference type="AlphaFoldDB" id="A0A078B7M7"/>
<evidence type="ECO:0000313" key="16">
    <source>
        <dbReference type="EMBL" id="CDW90231.1"/>
    </source>
</evidence>
<dbReference type="Proteomes" id="UP000039865">
    <property type="component" value="Unassembled WGS sequence"/>
</dbReference>
<accession>A0A078B7M7</accession>
<keyword evidence="17" id="KW-1185">Reference proteome</keyword>
<keyword evidence="11" id="KW-0464">Manganese</keyword>